<dbReference type="AlphaFoldDB" id="A0A6S7GIT0"/>
<proteinExistence type="predicted"/>
<keyword evidence="2" id="KW-1185">Reference proteome</keyword>
<accession>A0A6S7GIT0</accession>
<organism evidence="1 2">
    <name type="scientific">Paramuricea clavata</name>
    <name type="common">Red gorgonian</name>
    <name type="synonym">Violescent sea-whip</name>
    <dbReference type="NCBI Taxonomy" id="317549"/>
    <lineage>
        <taxon>Eukaryota</taxon>
        <taxon>Metazoa</taxon>
        <taxon>Cnidaria</taxon>
        <taxon>Anthozoa</taxon>
        <taxon>Octocorallia</taxon>
        <taxon>Malacalcyonacea</taxon>
        <taxon>Plexauridae</taxon>
        <taxon>Paramuricea</taxon>
    </lineage>
</organism>
<name>A0A6S7GIT0_PARCT</name>
<dbReference type="OrthoDB" id="5920040at2759"/>
<dbReference type="Proteomes" id="UP001152795">
    <property type="component" value="Unassembled WGS sequence"/>
</dbReference>
<comment type="caution">
    <text evidence="1">The sequence shown here is derived from an EMBL/GenBank/DDBJ whole genome shotgun (WGS) entry which is preliminary data.</text>
</comment>
<dbReference type="PANTHER" id="PTHR47331">
    <property type="entry name" value="PHD-TYPE DOMAIN-CONTAINING PROTEIN"/>
    <property type="match status" value="1"/>
</dbReference>
<dbReference type="PANTHER" id="PTHR47331:SF1">
    <property type="entry name" value="GAG-LIKE PROTEIN"/>
    <property type="match status" value="1"/>
</dbReference>
<dbReference type="EMBL" id="CACRXK020001818">
    <property type="protein sequence ID" value="CAB3991273.1"/>
    <property type="molecule type" value="Genomic_DNA"/>
</dbReference>
<protein>
    <submittedName>
        <fullName evidence="1">Uncharacterized protein</fullName>
    </submittedName>
</protein>
<evidence type="ECO:0000313" key="1">
    <source>
        <dbReference type="EMBL" id="CAB3991273.1"/>
    </source>
</evidence>
<reference evidence="1" key="1">
    <citation type="submission" date="2020-04" db="EMBL/GenBank/DDBJ databases">
        <authorList>
            <person name="Alioto T."/>
            <person name="Alioto T."/>
            <person name="Gomez Garrido J."/>
        </authorList>
    </citation>
    <scope>NUCLEOTIDE SEQUENCE</scope>
    <source>
        <strain evidence="1">A484AB</strain>
    </source>
</reference>
<evidence type="ECO:0000313" key="2">
    <source>
        <dbReference type="Proteomes" id="UP001152795"/>
    </source>
</evidence>
<gene>
    <name evidence="1" type="ORF">PACLA_8A082186</name>
</gene>
<sequence>MDVGKSRKIREGHRQATRKLIHTANEAINAVSEAETLSREDKVKLQLNKNLLTEQDKNLDEFNSKILAGIKKVEDIEEEVLEALEFKQEIQHVLVQIKLLLEDDEIARQCRQELQNVALPSLSEISTNSGSNGQEPSDIDMLIGADFFWHIVSGNVIRGEHSPIAMETKLGYVLSGPVTTPHTSDDTVTNFLTTHLLRVDTTEPEDSLNVDLHSQLKKFWELEAIGVNPNKNPVHEQFKETIEFKDGRYEVCLLWRESHPVLPDNFELSERCLASHVKRGGAGTIPTAYELYLKSRQRMSEGGFSLRKWATNDPTLREEIASHEVDNSVTERTSEKQIAEDDQTYAASSLGAWITMEHDGRVRGAVVKIAKEDGLRCYDRPIKKLYPLEVNYESNETESTTDQEPEIVPVRRSTRTAAVVGNHRRQLIDQWINEMD</sequence>